<accession>A0ABD1WM31</accession>
<reference evidence="2" key="1">
    <citation type="submission" date="2024-07" db="EMBL/GenBank/DDBJ databases">
        <title>Two chromosome-level genome assemblies of Korean endemic species Abeliophyllum distichum and Forsythia ovata (Oleaceae).</title>
        <authorList>
            <person name="Jang H."/>
        </authorList>
    </citation>
    <scope>NUCLEOTIDE SEQUENCE [LARGE SCALE GENOMIC DNA]</scope>
</reference>
<keyword evidence="2" id="KW-1185">Reference proteome</keyword>
<dbReference type="EMBL" id="JBFOLJ010000003">
    <property type="protein sequence ID" value="KAL2550753.1"/>
    <property type="molecule type" value="Genomic_DNA"/>
</dbReference>
<sequence length="346" mass="38963">MASERENFNLTGPSYLTALDWNNSHHRKSIAASLVQGVYILERDRQQNRQGPQALAPAWWEFFNFGLNQVLVNDDDKKSIFGAIYEFRFPYPYPNHIGQGPPRYVIAFRGTINKSGNKTQDFKLNLQFIVNNLEKSSRFQAGMEAARNIVHKTNGPGNVWLAGHSSGSSIALLIGRNMVKMGIHLETYLFNSPFASPPIERIKNEKLKHGIRLANSVLTAGLAIAANGGHRPKPSENDPFIVLSTWVPYLFINQSDPICSEYVGYFEHREKMETMGAGKIGKISTQHSIGSIVSAARGKDSEPIHLLPSAYLTINLSPTESFKEAHGIHQWWKPDLQFNYKLYQHK</sequence>
<dbReference type="SUPFAM" id="SSF53474">
    <property type="entry name" value="alpha/beta-Hydrolases"/>
    <property type="match status" value="1"/>
</dbReference>
<evidence type="ECO:0000313" key="2">
    <source>
        <dbReference type="Proteomes" id="UP001604277"/>
    </source>
</evidence>
<dbReference type="Gene3D" id="3.40.50.1820">
    <property type="entry name" value="alpha/beta hydrolase"/>
    <property type="match status" value="1"/>
</dbReference>
<dbReference type="Proteomes" id="UP001604277">
    <property type="component" value="Unassembled WGS sequence"/>
</dbReference>
<gene>
    <name evidence="1" type="ORF">Fot_12283</name>
</gene>
<dbReference type="PANTHER" id="PTHR31479">
    <property type="entry name" value="ALPHA/BETA-HYDROLASES SUPERFAMILY PROTEIN"/>
    <property type="match status" value="1"/>
</dbReference>
<comment type="caution">
    <text evidence="1">The sequence shown here is derived from an EMBL/GenBank/DDBJ whole genome shotgun (WGS) entry which is preliminary data.</text>
</comment>
<dbReference type="AlphaFoldDB" id="A0ABD1WM31"/>
<dbReference type="PANTHER" id="PTHR31479:SF4">
    <property type="entry name" value="FUNGAL LIPASE-LIKE DOMAIN-CONTAINING PROTEIN"/>
    <property type="match status" value="1"/>
</dbReference>
<evidence type="ECO:0000313" key="1">
    <source>
        <dbReference type="EMBL" id="KAL2550753.1"/>
    </source>
</evidence>
<dbReference type="InterPro" id="IPR029058">
    <property type="entry name" value="AB_hydrolase_fold"/>
</dbReference>
<organism evidence="1 2">
    <name type="scientific">Forsythia ovata</name>
    <dbReference type="NCBI Taxonomy" id="205694"/>
    <lineage>
        <taxon>Eukaryota</taxon>
        <taxon>Viridiplantae</taxon>
        <taxon>Streptophyta</taxon>
        <taxon>Embryophyta</taxon>
        <taxon>Tracheophyta</taxon>
        <taxon>Spermatophyta</taxon>
        <taxon>Magnoliopsida</taxon>
        <taxon>eudicotyledons</taxon>
        <taxon>Gunneridae</taxon>
        <taxon>Pentapetalae</taxon>
        <taxon>asterids</taxon>
        <taxon>lamiids</taxon>
        <taxon>Lamiales</taxon>
        <taxon>Oleaceae</taxon>
        <taxon>Forsythieae</taxon>
        <taxon>Forsythia</taxon>
    </lineage>
</organism>
<name>A0ABD1WM31_9LAMI</name>
<protein>
    <submittedName>
        <fullName evidence="1">GDSL esterase/lipase</fullName>
    </submittedName>
</protein>
<proteinExistence type="predicted"/>